<reference evidence="3 6" key="2">
    <citation type="submission" date="2021-01" db="EMBL/GenBank/DDBJ databases">
        <title>Whole genome shotgun sequence of Cellulomonas oligotrophica NBRC 109435.</title>
        <authorList>
            <person name="Komaki H."/>
            <person name="Tamura T."/>
        </authorList>
    </citation>
    <scope>NUCLEOTIDE SEQUENCE [LARGE SCALE GENOMIC DNA]</scope>
    <source>
        <strain evidence="3 6">NBRC 109435</strain>
    </source>
</reference>
<gene>
    <name evidence="4" type="ORF">BKA21_001718</name>
    <name evidence="3" type="ORF">Col01nite_34780</name>
</gene>
<proteinExistence type="predicted"/>
<sequence length="262" mass="27445">MPPADLAPQGSAAPAEAPGPLLASGSSADVFAIDEDRVLRRYRGGRDAGPEVELLQHVVAHGFPAPAARHLGGPDAVLERLHGPTLLQALGAGEITLHEAARVLDDLHRALHRIDAPESWRTPPDPDWPHLGGTAVVHLDLHPGNVILTETKGPALVDWAKARAGAPELDVSSTALLIGEVAVDSDGEYSQAARALLAAFLAVTETDALAALDDAAALRAVDPGLMPGERELVTRSARLVRTLVQVASRPDDEPLPPQRDAS</sequence>
<evidence type="ECO:0000313" key="3">
    <source>
        <dbReference type="EMBL" id="GIG34319.1"/>
    </source>
</evidence>
<feature type="region of interest" description="Disordered" evidence="1">
    <location>
        <begin position="1"/>
        <end position="21"/>
    </location>
</feature>
<feature type="domain" description="Aminoglycoside phosphotransferase" evidence="2">
    <location>
        <begin position="22"/>
        <end position="123"/>
    </location>
</feature>
<protein>
    <submittedName>
        <fullName evidence="4">Aminoglycoside phosphotransferase (APT) family kinase protein</fullName>
    </submittedName>
</protein>
<evidence type="ECO:0000313" key="6">
    <source>
        <dbReference type="Proteomes" id="UP000618382"/>
    </source>
</evidence>
<organism evidence="4 5">
    <name type="scientific">Cellulomonas oligotrophica</name>
    <dbReference type="NCBI Taxonomy" id="931536"/>
    <lineage>
        <taxon>Bacteria</taxon>
        <taxon>Bacillati</taxon>
        <taxon>Actinomycetota</taxon>
        <taxon>Actinomycetes</taxon>
        <taxon>Micrococcales</taxon>
        <taxon>Cellulomonadaceae</taxon>
        <taxon>Cellulomonas</taxon>
    </lineage>
</organism>
<dbReference type="EMBL" id="JACCBK010000001">
    <property type="protein sequence ID" value="NYD86169.1"/>
    <property type="molecule type" value="Genomic_DNA"/>
</dbReference>
<evidence type="ECO:0000259" key="2">
    <source>
        <dbReference type="Pfam" id="PF01636"/>
    </source>
</evidence>
<dbReference type="Proteomes" id="UP000618382">
    <property type="component" value="Unassembled WGS sequence"/>
</dbReference>
<comment type="caution">
    <text evidence="4">The sequence shown here is derived from an EMBL/GenBank/DDBJ whole genome shotgun (WGS) entry which is preliminary data.</text>
</comment>
<evidence type="ECO:0000313" key="5">
    <source>
        <dbReference type="Proteomes" id="UP000577956"/>
    </source>
</evidence>
<dbReference type="RefSeq" id="WP_140457843.1">
    <property type="nucleotide sequence ID" value="NZ_BAABFI010000001.1"/>
</dbReference>
<dbReference type="GO" id="GO:0016301">
    <property type="term" value="F:kinase activity"/>
    <property type="evidence" value="ECO:0007669"/>
    <property type="project" value="UniProtKB-KW"/>
</dbReference>
<dbReference type="AlphaFoldDB" id="A0A7Y9FF42"/>
<dbReference type="SUPFAM" id="SSF56112">
    <property type="entry name" value="Protein kinase-like (PK-like)"/>
    <property type="match status" value="1"/>
</dbReference>
<keyword evidence="4" id="KW-0418">Kinase</keyword>
<dbReference type="InterPro" id="IPR011009">
    <property type="entry name" value="Kinase-like_dom_sf"/>
</dbReference>
<name>A0A7Y9FF42_9CELL</name>
<keyword evidence="4" id="KW-0808">Transferase</keyword>
<keyword evidence="6" id="KW-1185">Reference proteome</keyword>
<dbReference type="Proteomes" id="UP000577956">
    <property type="component" value="Unassembled WGS sequence"/>
</dbReference>
<reference evidence="4 5" key="1">
    <citation type="submission" date="2020-07" db="EMBL/GenBank/DDBJ databases">
        <title>Sequencing the genomes of 1000 actinobacteria strains.</title>
        <authorList>
            <person name="Klenk H.-P."/>
        </authorList>
    </citation>
    <scope>NUCLEOTIDE SEQUENCE [LARGE SCALE GENOMIC DNA]</scope>
    <source>
        <strain evidence="4 5">DSM 24482</strain>
    </source>
</reference>
<accession>A0A7Y9FF42</accession>
<dbReference type="Gene3D" id="3.90.1200.10">
    <property type="match status" value="1"/>
</dbReference>
<feature type="domain" description="Aminoglycoside phosphotransferase" evidence="2">
    <location>
        <begin position="127"/>
        <end position="181"/>
    </location>
</feature>
<dbReference type="Pfam" id="PF01636">
    <property type="entry name" value="APH"/>
    <property type="match status" value="2"/>
</dbReference>
<evidence type="ECO:0000256" key="1">
    <source>
        <dbReference type="SAM" id="MobiDB-lite"/>
    </source>
</evidence>
<dbReference type="EMBL" id="BONN01000015">
    <property type="protein sequence ID" value="GIG34319.1"/>
    <property type="molecule type" value="Genomic_DNA"/>
</dbReference>
<evidence type="ECO:0000313" key="4">
    <source>
        <dbReference type="EMBL" id="NYD86169.1"/>
    </source>
</evidence>
<dbReference type="InterPro" id="IPR002575">
    <property type="entry name" value="Aminoglycoside_PTrfase"/>
</dbReference>